<reference evidence="2 3" key="1">
    <citation type="submission" date="2016-07" db="EMBL/GenBank/DDBJ databases">
        <authorList>
            <consortium name="Pathogen Informatics"/>
        </authorList>
    </citation>
    <scope>NUCLEOTIDE SEQUENCE [LARGE SCALE GENOMIC DNA]</scope>
</reference>
<gene>
    <name evidence="2" type="ORF">PVT01_000056800</name>
</gene>
<dbReference type="Proteomes" id="UP000196402">
    <property type="component" value="Unassembled WGS sequence"/>
</dbReference>
<proteinExistence type="predicted"/>
<feature type="transmembrane region" description="Helical" evidence="1">
    <location>
        <begin position="273"/>
        <end position="300"/>
    </location>
</feature>
<dbReference type="VEuPathDB" id="PlasmoDB:PVP01_0006840"/>
<keyword evidence="1" id="KW-0472">Membrane</keyword>
<evidence type="ECO:0000313" key="2">
    <source>
        <dbReference type="EMBL" id="SCA59962.1"/>
    </source>
</evidence>
<sequence>MYEPKIEYYKGVNETQIKKLLKTLTLYELYNTFENELNSIPDVETCNEKCGEKLTGSLKEGLDLLKLCKVICKIILEVIANNGIYRESPCSRSFIYLNIWLYERVSQITSSDSEIKNFYEVLTSIMQTKGSHLEKCSIVNFNEGKKGFKDMKYLFEFLQICDNIKNEISADLSPKDQLYCTYIKEFFEYYNRIKGNCSSVGNGLIYCGVIGKYKSTLIDTGTLDSIYNKCNFEKITCDGDLAVKEFFPCLKMNENLFKNKSQSDYIRNIVNTLYSAILPFISILGILLIFFKFTPLGSYLRTRMRRKKNIKTNTHEEKYNNLENISTIQENNSDNLRYNIMYQ</sequence>
<dbReference type="EMBL" id="FLYH01000137">
    <property type="protein sequence ID" value="SCA59962.1"/>
    <property type="molecule type" value="Genomic_DNA"/>
</dbReference>
<evidence type="ECO:0000256" key="1">
    <source>
        <dbReference type="SAM" id="Phobius"/>
    </source>
</evidence>
<dbReference type="InterPro" id="IPR008780">
    <property type="entry name" value="Plasmodium_Vir"/>
</dbReference>
<name>A0A1G4E9C6_PLAVI</name>
<keyword evidence="1" id="KW-0812">Transmembrane</keyword>
<keyword evidence="1" id="KW-1133">Transmembrane helix</keyword>
<dbReference type="VEuPathDB" id="PlasmoDB:PVW1_040031600"/>
<dbReference type="Pfam" id="PF05795">
    <property type="entry name" value="Plasmodium_Vir"/>
    <property type="match status" value="2"/>
</dbReference>
<evidence type="ECO:0000313" key="3">
    <source>
        <dbReference type="Proteomes" id="UP000196402"/>
    </source>
</evidence>
<dbReference type="AlphaFoldDB" id="A0A1G4E9C6"/>
<organism evidence="2 3">
    <name type="scientific">Plasmodium vivax</name>
    <name type="common">malaria parasite P. vivax</name>
    <dbReference type="NCBI Taxonomy" id="5855"/>
    <lineage>
        <taxon>Eukaryota</taxon>
        <taxon>Sar</taxon>
        <taxon>Alveolata</taxon>
        <taxon>Apicomplexa</taxon>
        <taxon>Aconoidasida</taxon>
        <taxon>Haemosporida</taxon>
        <taxon>Plasmodiidae</taxon>
        <taxon>Plasmodium</taxon>
        <taxon>Plasmodium (Plasmodium)</taxon>
    </lineage>
</organism>
<accession>A0A1G4E9C6</accession>
<dbReference type="VEuPathDB" id="PlasmoDB:PVPAM_040007200"/>
<protein>
    <submittedName>
        <fullName evidence="2">VIR protein</fullName>
    </submittedName>
</protein>